<dbReference type="Proteomes" id="UP001652621">
    <property type="component" value="Unplaced"/>
</dbReference>
<keyword evidence="2" id="KW-0732">Signal</keyword>
<keyword evidence="3" id="KW-1185">Reference proteome</keyword>
<feature type="region of interest" description="Disordered" evidence="1">
    <location>
        <begin position="22"/>
        <end position="44"/>
    </location>
</feature>
<dbReference type="GeneID" id="109612075"/>
<evidence type="ECO:0000256" key="2">
    <source>
        <dbReference type="SAM" id="SignalP"/>
    </source>
</evidence>
<evidence type="ECO:0000313" key="3">
    <source>
        <dbReference type="Proteomes" id="UP001652621"/>
    </source>
</evidence>
<reference evidence="4" key="1">
    <citation type="submission" date="2025-08" db="UniProtKB">
        <authorList>
            <consortium name="RefSeq"/>
        </authorList>
    </citation>
    <scope>IDENTIFICATION</scope>
    <source>
        <strain evidence="4">Aabys</strain>
        <tissue evidence="4">Whole body</tissue>
    </source>
</reference>
<organism evidence="3 4">
    <name type="scientific">Musca domestica</name>
    <name type="common">House fly</name>
    <dbReference type="NCBI Taxonomy" id="7370"/>
    <lineage>
        <taxon>Eukaryota</taxon>
        <taxon>Metazoa</taxon>
        <taxon>Ecdysozoa</taxon>
        <taxon>Arthropoda</taxon>
        <taxon>Hexapoda</taxon>
        <taxon>Insecta</taxon>
        <taxon>Pterygota</taxon>
        <taxon>Neoptera</taxon>
        <taxon>Endopterygota</taxon>
        <taxon>Diptera</taxon>
        <taxon>Brachycera</taxon>
        <taxon>Muscomorpha</taxon>
        <taxon>Muscoidea</taxon>
        <taxon>Muscidae</taxon>
        <taxon>Musca</taxon>
    </lineage>
</organism>
<proteinExistence type="predicted"/>
<dbReference type="VEuPathDB" id="VectorBase:MDOMA2_015808"/>
<accession>A0A9J7DG72</accession>
<feature type="signal peptide" evidence="2">
    <location>
        <begin position="1"/>
        <end position="21"/>
    </location>
</feature>
<feature type="chain" id="PRO_5039912919" evidence="2">
    <location>
        <begin position="22"/>
        <end position="159"/>
    </location>
</feature>
<evidence type="ECO:0000256" key="1">
    <source>
        <dbReference type="SAM" id="MobiDB-lite"/>
    </source>
</evidence>
<dbReference type="AlphaFoldDB" id="A0A9J7DG72"/>
<dbReference type="KEGG" id="mde:109612075"/>
<name>A0A9J7DG72_MUSDO</name>
<evidence type="ECO:0000313" key="4">
    <source>
        <dbReference type="RefSeq" id="XP_019891329.1"/>
    </source>
</evidence>
<protein>
    <submittedName>
        <fullName evidence="4">Uncharacterized protein LOC109612075</fullName>
    </submittedName>
</protein>
<sequence>MNNNVIFLLIICLTLLRRIETDSDTESRNDEKEKPHQVLPEKPHQVLPEKPHQVHGLYDEFMQRLRPLNFVIQKENIPTKDTRSAMGSTSLYDIFKKRLSCITNPYDHQYADITNDELETNFMGDDGKRCDHCYGEYLKNKSSADDNRIDWNLTEINEY</sequence>
<dbReference type="RefSeq" id="XP_019891329.1">
    <property type="nucleotide sequence ID" value="XM_020035770.2"/>
</dbReference>
<gene>
    <name evidence="4" type="primary">LOC109612075</name>
</gene>